<evidence type="ECO:0000259" key="2">
    <source>
        <dbReference type="Pfam" id="PF01471"/>
    </source>
</evidence>
<name>A0A0F9XMS2_9ZZZZ</name>
<dbReference type="EMBL" id="LAZR01000085">
    <property type="protein sequence ID" value="KKN93468.1"/>
    <property type="molecule type" value="Genomic_DNA"/>
</dbReference>
<protein>
    <recommendedName>
        <fullName evidence="2">Peptidoglycan binding-like domain-containing protein</fullName>
    </recommendedName>
</protein>
<gene>
    <name evidence="3" type="ORF">LCGC14_0196560</name>
</gene>
<reference evidence="3" key="1">
    <citation type="journal article" date="2015" name="Nature">
        <title>Complex archaea that bridge the gap between prokaryotes and eukaryotes.</title>
        <authorList>
            <person name="Spang A."/>
            <person name="Saw J.H."/>
            <person name="Jorgensen S.L."/>
            <person name="Zaremba-Niedzwiedzka K."/>
            <person name="Martijn J."/>
            <person name="Lind A.E."/>
            <person name="van Eijk R."/>
            <person name="Schleper C."/>
            <person name="Guy L."/>
            <person name="Ettema T.J."/>
        </authorList>
    </citation>
    <scope>NUCLEOTIDE SEQUENCE</scope>
</reference>
<sequence length="442" mass="48680">MFQNTKYTLLAVILWVGFFFAFPVWAAGNTTGYAWGENAGWINFNPSQGEGVTVTNSAVAGYAWGENVGWINLNPTYGGVTNDGQGNLSGYAWGENVGWINFNPTGSQVIIDGSTGDFSGYAWGENVGWISFSCANCNINTSWRKTVVVTGGGGVISPPVSTTGQGNVYQNLGGEVRKTFESGELAKVVFPSYSIKGTVVVKIEPKDKVEAIKTNPLPKNTKIVGDLVADFTALSGGEELEKFEGVVAITFTYTDAKVKEVGVDEKTLKIYWWDKTTKSWKPLKSEVNTLTNTVTAQTIHFTLFALMGEIKEKPIVEMTVEELKQKIAEISEKINQLKVQLQQLLEKEVTEEIPTNYRFTINLKYDQTNDDVRYLQIFLKAQGPEIYPEGIVSGWFGPLTKKAVIRFQEKYAEDILAPWGLTEGTGFVGSTTRAKINDILGR</sequence>
<dbReference type="InterPro" id="IPR036366">
    <property type="entry name" value="PGBDSf"/>
</dbReference>
<accession>A0A0F9XMS2</accession>
<organism evidence="3">
    <name type="scientific">marine sediment metagenome</name>
    <dbReference type="NCBI Taxonomy" id="412755"/>
    <lineage>
        <taxon>unclassified sequences</taxon>
        <taxon>metagenomes</taxon>
        <taxon>ecological metagenomes</taxon>
    </lineage>
</organism>
<dbReference type="Gene3D" id="1.10.101.10">
    <property type="entry name" value="PGBD-like superfamily/PGBD"/>
    <property type="match status" value="1"/>
</dbReference>
<dbReference type="AlphaFoldDB" id="A0A0F9XMS2"/>
<feature type="coiled-coil region" evidence="1">
    <location>
        <begin position="320"/>
        <end position="347"/>
    </location>
</feature>
<dbReference type="InterPro" id="IPR036365">
    <property type="entry name" value="PGBD-like_sf"/>
</dbReference>
<comment type="caution">
    <text evidence="3">The sequence shown here is derived from an EMBL/GenBank/DDBJ whole genome shotgun (WGS) entry which is preliminary data.</text>
</comment>
<keyword evidence="1" id="KW-0175">Coiled coil</keyword>
<dbReference type="Pfam" id="PF01471">
    <property type="entry name" value="PG_binding_1"/>
    <property type="match status" value="1"/>
</dbReference>
<dbReference type="SUPFAM" id="SSF47090">
    <property type="entry name" value="PGBD-like"/>
    <property type="match status" value="1"/>
</dbReference>
<feature type="domain" description="Peptidoglycan binding-like" evidence="2">
    <location>
        <begin position="369"/>
        <end position="411"/>
    </location>
</feature>
<evidence type="ECO:0000256" key="1">
    <source>
        <dbReference type="SAM" id="Coils"/>
    </source>
</evidence>
<dbReference type="InterPro" id="IPR002477">
    <property type="entry name" value="Peptidoglycan-bd-like"/>
</dbReference>
<evidence type="ECO:0000313" key="3">
    <source>
        <dbReference type="EMBL" id="KKN93468.1"/>
    </source>
</evidence>
<proteinExistence type="predicted"/>